<evidence type="ECO:0000256" key="4">
    <source>
        <dbReference type="ARBA" id="ARBA00023163"/>
    </source>
</evidence>
<feature type="region of interest" description="Disordered" evidence="6">
    <location>
        <begin position="168"/>
        <end position="187"/>
    </location>
</feature>
<sequence length="297" mass="32073">MARGVVRMEYIENESKRKTTMKRRLKSLVKKVSEISILCDVMALLVVYRPGEQQPAAVWPPTAAEAIAVAGEYKSLNSEKLKKPLDRVGFARQQVEKERTRLLNFHRASETRSIIFGLFFRYIDGLNLQGLTETPELEGQLGNLTAHGAVDVQCQLQSTLRAVSDRLRWKRSGSTSAPPPQQQGMLPPAELEAPVAPQPQQVGMVDNFIVAPPAGPDAVPVVPLPPAAAPMAPMEMDPPHNGADDASMGMILDVLKDYDGAGNGSVLPNPEEVHDALVRTGILAAPPPPNGDSASNP</sequence>
<dbReference type="GeneID" id="104583237"/>
<dbReference type="Gene3D" id="3.40.1810.10">
    <property type="entry name" value="Transcription factor, MADS-box"/>
    <property type="match status" value="1"/>
</dbReference>
<dbReference type="GO" id="GO:0046983">
    <property type="term" value="F:protein dimerization activity"/>
    <property type="evidence" value="ECO:0007669"/>
    <property type="project" value="InterPro"/>
</dbReference>
<dbReference type="Gramene" id="KQK07644">
    <property type="protein sequence ID" value="KQK07644"/>
    <property type="gene ID" value="BRADI_2g36774v3"/>
</dbReference>
<protein>
    <recommendedName>
        <fullName evidence="7">MADS-box domain-containing protein</fullName>
    </recommendedName>
</protein>
<dbReference type="Pfam" id="PF00319">
    <property type="entry name" value="SRF-TF"/>
    <property type="match status" value="1"/>
</dbReference>
<evidence type="ECO:0000256" key="6">
    <source>
        <dbReference type="SAM" id="MobiDB-lite"/>
    </source>
</evidence>
<dbReference type="GO" id="GO:0005634">
    <property type="term" value="C:nucleus"/>
    <property type="evidence" value="ECO:0007669"/>
    <property type="project" value="UniProtKB-SubCell"/>
</dbReference>
<dbReference type="GO" id="GO:0006357">
    <property type="term" value="P:regulation of transcription by RNA polymerase II"/>
    <property type="evidence" value="ECO:0000318"/>
    <property type="project" value="GO_Central"/>
</dbReference>
<dbReference type="SMART" id="SM00432">
    <property type="entry name" value="MADS"/>
    <property type="match status" value="1"/>
</dbReference>
<gene>
    <name evidence="9" type="primary">LOC104583237</name>
    <name evidence="8" type="ORF">BRADI_2g36774v3</name>
</gene>
<evidence type="ECO:0000256" key="2">
    <source>
        <dbReference type="ARBA" id="ARBA00023015"/>
    </source>
</evidence>
<proteinExistence type="predicted"/>
<dbReference type="SUPFAM" id="SSF55455">
    <property type="entry name" value="SRF-like"/>
    <property type="match status" value="1"/>
</dbReference>
<dbReference type="GO" id="GO:0000981">
    <property type="term" value="F:DNA-binding transcription factor activity, RNA polymerase II-specific"/>
    <property type="evidence" value="ECO:0000318"/>
    <property type="project" value="GO_Central"/>
</dbReference>
<feature type="domain" description="MADS-box" evidence="7">
    <location>
        <begin position="1"/>
        <end position="48"/>
    </location>
</feature>
<reference evidence="9" key="3">
    <citation type="submission" date="2018-08" db="UniProtKB">
        <authorList>
            <consortium name="EnsemblPlants"/>
        </authorList>
    </citation>
    <scope>IDENTIFICATION</scope>
    <source>
        <strain evidence="9">cv. Bd21</strain>
    </source>
</reference>
<evidence type="ECO:0000313" key="10">
    <source>
        <dbReference type="Proteomes" id="UP000008810"/>
    </source>
</evidence>
<evidence type="ECO:0000256" key="5">
    <source>
        <dbReference type="ARBA" id="ARBA00023242"/>
    </source>
</evidence>
<accession>A0A0Q3J4I9</accession>
<dbReference type="CDD" id="cd00266">
    <property type="entry name" value="MADS_SRF_like"/>
    <property type="match status" value="1"/>
</dbReference>
<keyword evidence="4" id="KW-0804">Transcription</keyword>
<reference evidence="8" key="2">
    <citation type="submission" date="2017-06" db="EMBL/GenBank/DDBJ databases">
        <title>WGS assembly of Brachypodium distachyon.</title>
        <authorList>
            <consortium name="The International Brachypodium Initiative"/>
            <person name="Lucas S."/>
            <person name="Harmon-Smith M."/>
            <person name="Lail K."/>
            <person name="Tice H."/>
            <person name="Grimwood J."/>
            <person name="Bruce D."/>
            <person name="Barry K."/>
            <person name="Shu S."/>
            <person name="Lindquist E."/>
            <person name="Wang M."/>
            <person name="Pitluck S."/>
            <person name="Vogel J.P."/>
            <person name="Garvin D.F."/>
            <person name="Mockler T.C."/>
            <person name="Schmutz J."/>
            <person name="Rokhsar D."/>
            <person name="Bevan M.W."/>
        </authorList>
    </citation>
    <scope>NUCLEOTIDE SEQUENCE</scope>
    <source>
        <strain evidence="8">Bd21</strain>
    </source>
</reference>
<keyword evidence="5" id="KW-0539">Nucleus</keyword>
<dbReference type="GO" id="GO:0045944">
    <property type="term" value="P:positive regulation of transcription by RNA polymerase II"/>
    <property type="evidence" value="ECO:0007669"/>
    <property type="project" value="InterPro"/>
</dbReference>
<evidence type="ECO:0000256" key="1">
    <source>
        <dbReference type="ARBA" id="ARBA00004123"/>
    </source>
</evidence>
<dbReference type="RefSeq" id="XP_010233354.1">
    <property type="nucleotide sequence ID" value="XM_010235052.1"/>
</dbReference>
<dbReference type="EMBL" id="CM000881">
    <property type="protein sequence ID" value="KQK07644.1"/>
    <property type="molecule type" value="Genomic_DNA"/>
</dbReference>
<dbReference type="AlphaFoldDB" id="A0A0Q3J4I9"/>
<dbReference type="Proteomes" id="UP000008810">
    <property type="component" value="Chromosome 2"/>
</dbReference>
<evidence type="ECO:0000256" key="3">
    <source>
        <dbReference type="ARBA" id="ARBA00023125"/>
    </source>
</evidence>
<dbReference type="InterPro" id="IPR050142">
    <property type="entry name" value="MADS-box/MEF2_TF"/>
</dbReference>
<dbReference type="PROSITE" id="PS50066">
    <property type="entry name" value="MADS_BOX_2"/>
    <property type="match status" value="1"/>
</dbReference>
<dbReference type="InterPro" id="IPR002100">
    <property type="entry name" value="TF_MADSbox"/>
</dbReference>
<reference evidence="8 9" key="1">
    <citation type="journal article" date="2010" name="Nature">
        <title>Genome sequencing and analysis of the model grass Brachypodium distachyon.</title>
        <authorList>
            <consortium name="International Brachypodium Initiative"/>
        </authorList>
    </citation>
    <scope>NUCLEOTIDE SEQUENCE [LARGE SCALE GENOMIC DNA]</scope>
    <source>
        <strain evidence="8 9">Bd21</strain>
    </source>
</reference>
<dbReference type="EnsemblPlants" id="KQK07644">
    <property type="protein sequence ID" value="KQK07644"/>
    <property type="gene ID" value="BRADI_2g36774v3"/>
</dbReference>
<evidence type="ECO:0000259" key="7">
    <source>
        <dbReference type="PROSITE" id="PS50066"/>
    </source>
</evidence>
<dbReference type="PRINTS" id="PR00404">
    <property type="entry name" value="MADSDOMAIN"/>
</dbReference>
<name>A0A0Q3J4I9_BRADI</name>
<evidence type="ECO:0000313" key="9">
    <source>
        <dbReference type="EnsemblPlants" id="KQK07644"/>
    </source>
</evidence>
<dbReference type="KEGG" id="bdi:104583237"/>
<dbReference type="OrthoDB" id="762064at2759"/>
<comment type="subcellular location">
    <subcellularLocation>
        <location evidence="1">Nucleus</location>
    </subcellularLocation>
</comment>
<dbReference type="PANTHER" id="PTHR48019">
    <property type="entry name" value="SERUM RESPONSE FACTOR HOMOLOG"/>
    <property type="match status" value="1"/>
</dbReference>
<dbReference type="STRING" id="15368.A0A0Q3J4I9"/>
<dbReference type="GO" id="GO:0000978">
    <property type="term" value="F:RNA polymerase II cis-regulatory region sequence-specific DNA binding"/>
    <property type="evidence" value="ECO:0000318"/>
    <property type="project" value="GO_Central"/>
</dbReference>
<dbReference type="InterPro" id="IPR036879">
    <property type="entry name" value="TF_MADSbox_sf"/>
</dbReference>
<organism evidence="8">
    <name type="scientific">Brachypodium distachyon</name>
    <name type="common">Purple false brome</name>
    <name type="synonym">Trachynia distachya</name>
    <dbReference type="NCBI Taxonomy" id="15368"/>
    <lineage>
        <taxon>Eukaryota</taxon>
        <taxon>Viridiplantae</taxon>
        <taxon>Streptophyta</taxon>
        <taxon>Embryophyta</taxon>
        <taxon>Tracheophyta</taxon>
        <taxon>Spermatophyta</taxon>
        <taxon>Magnoliopsida</taxon>
        <taxon>Liliopsida</taxon>
        <taxon>Poales</taxon>
        <taxon>Poaceae</taxon>
        <taxon>BOP clade</taxon>
        <taxon>Pooideae</taxon>
        <taxon>Stipodae</taxon>
        <taxon>Brachypodieae</taxon>
        <taxon>Brachypodium</taxon>
    </lineage>
</organism>
<evidence type="ECO:0000313" key="8">
    <source>
        <dbReference type="EMBL" id="KQK07644.1"/>
    </source>
</evidence>
<keyword evidence="10" id="KW-1185">Reference proteome</keyword>
<keyword evidence="3" id="KW-0238">DNA-binding</keyword>
<dbReference type="InterPro" id="IPR033897">
    <property type="entry name" value="SRF-like_MADS-box"/>
</dbReference>
<keyword evidence="2" id="KW-0805">Transcription regulation</keyword>